<evidence type="ECO:0000256" key="1">
    <source>
        <dbReference type="SAM" id="MobiDB-lite"/>
    </source>
</evidence>
<gene>
    <name evidence="2" type="ORF">DFH07DRAFT_780122</name>
</gene>
<organism evidence="2 3">
    <name type="scientific">Mycena maculata</name>
    <dbReference type="NCBI Taxonomy" id="230809"/>
    <lineage>
        <taxon>Eukaryota</taxon>
        <taxon>Fungi</taxon>
        <taxon>Dikarya</taxon>
        <taxon>Basidiomycota</taxon>
        <taxon>Agaricomycotina</taxon>
        <taxon>Agaricomycetes</taxon>
        <taxon>Agaricomycetidae</taxon>
        <taxon>Agaricales</taxon>
        <taxon>Marasmiineae</taxon>
        <taxon>Mycenaceae</taxon>
        <taxon>Mycena</taxon>
    </lineage>
</organism>
<dbReference type="AlphaFoldDB" id="A0AAD7MXI0"/>
<evidence type="ECO:0000313" key="3">
    <source>
        <dbReference type="Proteomes" id="UP001215280"/>
    </source>
</evidence>
<sequence>MQRIPGGTSQMAATRPTLLCGARGHCRPHALLAIEEKLGRATEALAASNEKQVEPTQELMVHAEKDMLEAACTEEMHCAQDTIAALEQELHVEGMIAKIYPRWLLSTLAWKKATWAEEHPEMTGERRTRRSSCAGRTQLQTKLEDSASLTSVQPKCNSKPVREFSYWLGIFRTNGKIPGLISDCTSGAPKLVKIHAASRAECAARRHHHAGACQEYSVPHMTKRHHYVLAWFHGKLVRMPHDRKEHKWPGQEICHGMHSLQYDLLRAGLACELERKHHTNGENSVCENVLRSLFGQNRLVTRLAGPNLHSRAVADISHQQNDLRGEDKIKKLPDRDTEIYDQNKMRWSFASADSLDWSPSLSFQ</sequence>
<comment type="caution">
    <text evidence="2">The sequence shown here is derived from an EMBL/GenBank/DDBJ whole genome shotgun (WGS) entry which is preliminary data.</text>
</comment>
<keyword evidence="3" id="KW-1185">Reference proteome</keyword>
<proteinExistence type="predicted"/>
<evidence type="ECO:0000313" key="2">
    <source>
        <dbReference type="EMBL" id="KAJ7735109.1"/>
    </source>
</evidence>
<protein>
    <submittedName>
        <fullName evidence="2">Uncharacterized protein</fullName>
    </submittedName>
</protein>
<reference evidence="2" key="1">
    <citation type="submission" date="2023-03" db="EMBL/GenBank/DDBJ databases">
        <title>Massive genome expansion in bonnet fungi (Mycena s.s.) driven by repeated elements and novel gene families across ecological guilds.</title>
        <authorList>
            <consortium name="Lawrence Berkeley National Laboratory"/>
            <person name="Harder C.B."/>
            <person name="Miyauchi S."/>
            <person name="Viragh M."/>
            <person name="Kuo A."/>
            <person name="Thoen E."/>
            <person name="Andreopoulos B."/>
            <person name="Lu D."/>
            <person name="Skrede I."/>
            <person name="Drula E."/>
            <person name="Henrissat B."/>
            <person name="Morin E."/>
            <person name="Kohler A."/>
            <person name="Barry K."/>
            <person name="LaButti K."/>
            <person name="Morin E."/>
            <person name="Salamov A."/>
            <person name="Lipzen A."/>
            <person name="Mereny Z."/>
            <person name="Hegedus B."/>
            <person name="Baldrian P."/>
            <person name="Stursova M."/>
            <person name="Weitz H."/>
            <person name="Taylor A."/>
            <person name="Grigoriev I.V."/>
            <person name="Nagy L.G."/>
            <person name="Martin F."/>
            <person name="Kauserud H."/>
        </authorList>
    </citation>
    <scope>NUCLEOTIDE SEQUENCE</scope>
    <source>
        <strain evidence="2">CBHHK188m</strain>
    </source>
</reference>
<name>A0AAD7MXI0_9AGAR</name>
<dbReference type="Proteomes" id="UP001215280">
    <property type="component" value="Unassembled WGS sequence"/>
</dbReference>
<feature type="region of interest" description="Disordered" evidence="1">
    <location>
        <begin position="118"/>
        <end position="137"/>
    </location>
</feature>
<dbReference type="EMBL" id="JARJLG010000157">
    <property type="protein sequence ID" value="KAJ7735109.1"/>
    <property type="molecule type" value="Genomic_DNA"/>
</dbReference>
<accession>A0AAD7MXI0</accession>